<organism evidence="2 3">
    <name type="scientific">Cucurbitaria berberidis CBS 394.84</name>
    <dbReference type="NCBI Taxonomy" id="1168544"/>
    <lineage>
        <taxon>Eukaryota</taxon>
        <taxon>Fungi</taxon>
        <taxon>Dikarya</taxon>
        <taxon>Ascomycota</taxon>
        <taxon>Pezizomycotina</taxon>
        <taxon>Dothideomycetes</taxon>
        <taxon>Pleosporomycetidae</taxon>
        <taxon>Pleosporales</taxon>
        <taxon>Pleosporineae</taxon>
        <taxon>Cucurbitariaceae</taxon>
        <taxon>Cucurbitaria</taxon>
    </lineage>
</organism>
<feature type="region of interest" description="Disordered" evidence="1">
    <location>
        <begin position="32"/>
        <end position="82"/>
    </location>
</feature>
<dbReference type="AlphaFoldDB" id="A0A9P4GSE7"/>
<feature type="compositionally biased region" description="Low complexity" evidence="1">
    <location>
        <begin position="105"/>
        <end position="124"/>
    </location>
</feature>
<name>A0A9P4GSE7_9PLEO</name>
<accession>A0A9P4GSE7</accession>
<feature type="region of interest" description="Disordered" evidence="1">
    <location>
        <begin position="104"/>
        <end position="124"/>
    </location>
</feature>
<feature type="compositionally biased region" description="Basic residues" evidence="1">
    <location>
        <begin position="50"/>
        <end position="60"/>
    </location>
</feature>
<dbReference type="OrthoDB" id="3756155at2759"/>
<dbReference type="GeneID" id="63853165"/>
<comment type="caution">
    <text evidence="2">The sequence shown here is derived from an EMBL/GenBank/DDBJ whole genome shotgun (WGS) entry which is preliminary data.</text>
</comment>
<feature type="compositionally biased region" description="Polar residues" evidence="1">
    <location>
        <begin position="61"/>
        <end position="70"/>
    </location>
</feature>
<reference evidence="2" key="1">
    <citation type="submission" date="2020-01" db="EMBL/GenBank/DDBJ databases">
        <authorList>
            <consortium name="DOE Joint Genome Institute"/>
            <person name="Haridas S."/>
            <person name="Albert R."/>
            <person name="Binder M."/>
            <person name="Bloem J."/>
            <person name="Labutti K."/>
            <person name="Salamov A."/>
            <person name="Andreopoulos B."/>
            <person name="Baker S.E."/>
            <person name="Barry K."/>
            <person name="Bills G."/>
            <person name="Bluhm B.H."/>
            <person name="Cannon C."/>
            <person name="Castanera R."/>
            <person name="Culley D.E."/>
            <person name="Daum C."/>
            <person name="Ezra D."/>
            <person name="Gonzalez J.B."/>
            <person name="Henrissat B."/>
            <person name="Kuo A."/>
            <person name="Liang C."/>
            <person name="Lipzen A."/>
            <person name="Lutzoni F."/>
            <person name="Magnuson J."/>
            <person name="Mondo S."/>
            <person name="Nolan M."/>
            <person name="Ohm R."/>
            <person name="Pangilinan J."/>
            <person name="Park H.-J."/>
            <person name="Ramirez L."/>
            <person name="Alfaro M."/>
            <person name="Sun H."/>
            <person name="Tritt A."/>
            <person name="Yoshinaga Y."/>
            <person name="Zwiers L.-H."/>
            <person name="Turgeon B.G."/>
            <person name="Goodwin S.B."/>
            <person name="Spatafora J.W."/>
            <person name="Crous P.W."/>
            <person name="Grigoriev I.V."/>
        </authorList>
    </citation>
    <scope>NUCLEOTIDE SEQUENCE</scope>
    <source>
        <strain evidence="2">CBS 394.84</strain>
    </source>
</reference>
<dbReference type="EMBL" id="ML976614">
    <property type="protein sequence ID" value="KAF1851683.1"/>
    <property type="molecule type" value="Genomic_DNA"/>
</dbReference>
<evidence type="ECO:0000256" key="1">
    <source>
        <dbReference type="SAM" id="MobiDB-lite"/>
    </source>
</evidence>
<evidence type="ECO:0000313" key="2">
    <source>
        <dbReference type="EMBL" id="KAF1851683.1"/>
    </source>
</evidence>
<sequence length="206" mass="23288">MLLFSPPRCDFLIGTGLAKQKALTSRRFSMPVWPERSIPNPPSPPSLQHRGARPPLRKQQQHQMASTPSCDMSLHPSSPWSPPFSPTLGSIPEVFEYESLRATEKPVTPNENPETPEAFAPEPSTVAAPKLSRALVKKAIIQSPLRKTLSALSLSDVLRKVLDADRNRRRRIMRVYLKAIVFLKYLWRANERYGSVMLTSGMYLQR</sequence>
<protein>
    <submittedName>
        <fullName evidence="2">Uncharacterized protein</fullName>
    </submittedName>
</protein>
<dbReference type="Proteomes" id="UP000800039">
    <property type="component" value="Unassembled WGS sequence"/>
</dbReference>
<evidence type="ECO:0000313" key="3">
    <source>
        <dbReference type="Proteomes" id="UP000800039"/>
    </source>
</evidence>
<keyword evidence="3" id="KW-1185">Reference proteome</keyword>
<dbReference type="RefSeq" id="XP_040794246.1">
    <property type="nucleotide sequence ID" value="XM_040935914.1"/>
</dbReference>
<proteinExistence type="predicted"/>
<gene>
    <name evidence="2" type="ORF">K460DRAFT_39292</name>
</gene>